<dbReference type="GO" id="GO:0005886">
    <property type="term" value="C:plasma membrane"/>
    <property type="evidence" value="ECO:0007669"/>
    <property type="project" value="UniProtKB-SubCell"/>
</dbReference>
<keyword evidence="6 8" id="KW-1133">Transmembrane helix</keyword>
<evidence type="ECO:0000256" key="1">
    <source>
        <dbReference type="ARBA" id="ARBA00004651"/>
    </source>
</evidence>
<feature type="transmembrane region" description="Helical" evidence="8">
    <location>
        <begin position="207"/>
        <end position="231"/>
    </location>
</feature>
<evidence type="ECO:0000256" key="5">
    <source>
        <dbReference type="ARBA" id="ARBA00022692"/>
    </source>
</evidence>
<organism evidence="9 10">
    <name type="scientific">Bianquea renquensis</name>
    <dbReference type="NCBI Taxonomy" id="2763661"/>
    <lineage>
        <taxon>Bacteria</taxon>
        <taxon>Bacillati</taxon>
        <taxon>Bacillota</taxon>
        <taxon>Clostridia</taxon>
        <taxon>Eubacteriales</taxon>
        <taxon>Bianqueaceae</taxon>
        <taxon>Bianquea</taxon>
    </lineage>
</organism>
<feature type="transmembrane region" description="Helical" evidence="8">
    <location>
        <begin position="109"/>
        <end position="132"/>
    </location>
</feature>
<gene>
    <name evidence="9" type="ORF">H8730_11710</name>
</gene>
<feature type="transmembrane region" description="Helical" evidence="8">
    <location>
        <begin position="389"/>
        <end position="407"/>
    </location>
</feature>
<dbReference type="RefSeq" id="WP_177715427.1">
    <property type="nucleotide sequence ID" value="NZ_JACRSQ010000017.1"/>
</dbReference>
<dbReference type="Proteomes" id="UP000657006">
    <property type="component" value="Unassembled WGS sequence"/>
</dbReference>
<feature type="transmembrane region" description="Helical" evidence="8">
    <location>
        <begin position="269"/>
        <end position="292"/>
    </location>
</feature>
<dbReference type="Pfam" id="PF01235">
    <property type="entry name" value="Na_Ala_symp"/>
    <property type="match status" value="1"/>
</dbReference>
<evidence type="ECO:0000256" key="7">
    <source>
        <dbReference type="ARBA" id="ARBA00023136"/>
    </source>
</evidence>
<keyword evidence="5 8" id="KW-0812">Transmembrane</keyword>
<evidence type="ECO:0000256" key="8">
    <source>
        <dbReference type="RuleBase" id="RU363064"/>
    </source>
</evidence>
<feature type="transmembrane region" description="Helical" evidence="8">
    <location>
        <begin position="243"/>
        <end position="263"/>
    </location>
</feature>
<dbReference type="InterPro" id="IPR001463">
    <property type="entry name" value="Na/Ala_symport"/>
</dbReference>
<dbReference type="GO" id="GO:0005283">
    <property type="term" value="F:amino acid:sodium symporter activity"/>
    <property type="evidence" value="ECO:0007669"/>
    <property type="project" value="InterPro"/>
</dbReference>
<keyword evidence="7 8" id="KW-0472">Membrane</keyword>
<keyword evidence="3 8" id="KW-0813">Transport</keyword>
<comment type="subcellular location">
    <subcellularLocation>
        <location evidence="1 8">Cell membrane</location>
        <topology evidence="1 8">Multi-pass membrane protein</topology>
    </subcellularLocation>
</comment>
<feature type="transmembrane region" description="Helical" evidence="8">
    <location>
        <begin position="428"/>
        <end position="446"/>
    </location>
</feature>
<evidence type="ECO:0000256" key="3">
    <source>
        <dbReference type="ARBA" id="ARBA00022448"/>
    </source>
</evidence>
<proteinExistence type="inferred from homology"/>
<accession>A0A926I278</accession>
<dbReference type="PANTHER" id="PTHR30330:SF3">
    <property type="entry name" value="TRANSCRIPTIONAL REGULATOR, LRP FAMILY"/>
    <property type="match status" value="1"/>
</dbReference>
<feature type="transmembrane region" description="Helical" evidence="8">
    <location>
        <begin position="18"/>
        <end position="42"/>
    </location>
</feature>
<evidence type="ECO:0000256" key="4">
    <source>
        <dbReference type="ARBA" id="ARBA00022475"/>
    </source>
</evidence>
<comment type="similarity">
    <text evidence="2 8">Belongs to the alanine or glycine:cation symporter (AGCS) (TC 2.A.25) family.</text>
</comment>
<keyword evidence="8" id="KW-0769">Symport</keyword>
<dbReference type="EMBL" id="JACRSQ010000017">
    <property type="protein sequence ID" value="MBC8544203.1"/>
    <property type="molecule type" value="Genomic_DNA"/>
</dbReference>
<dbReference type="Gene3D" id="1.20.1740.10">
    <property type="entry name" value="Amino acid/polyamine transporter I"/>
    <property type="match status" value="1"/>
</dbReference>
<protein>
    <submittedName>
        <fullName evidence="9">Alanine:cation symporter family protein</fullName>
    </submittedName>
</protein>
<feature type="transmembrane region" description="Helical" evidence="8">
    <location>
        <begin position="452"/>
        <end position="472"/>
    </location>
</feature>
<keyword evidence="4 8" id="KW-1003">Cell membrane</keyword>
<dbReference type="PRINTS" id="PR00175">
    <property type="entry name" value="NAALASMPORT"/>
</dbReference>
<feature type="transmembrane region" description="Helical" evidence="8">
    <location>
        <begin position="77"/>
        <end position="103"/>
    </location>
</feature>
<reference evidence="9" key="1">
    <citation type="submission" date="2020-08" db="EMBL/GenBank/DDBJ databases">
        <title>Genome public.</title>
        <authorList>
            <person name="Liu C."/>
            <person name="Sun Q."/>
        </authorList>
    </citation>
    <scope>NUCLEOTIDE SEQUENCE</scope>
    <source>
        <strain evidence="9">NSJ-32</strain>
    </source>
</reference>
<evidence type="ECO:0000256" key="2">
    <source>
        <dbReference type="ARBA" id="ARBA00009261"/>
    </source>
</evidence>
<dbReference type="PROSITE" id="PS00873">
    <property type="entry name" value="NA_ALANINE_SYMP"/>
    <property type="match status" value="1"/>
</dbReference>
<sequence length="511" mass="55298">MEQFVKALTEINNSVNNFVWVTIGLVLLIGTGILMTCCTKFFQISHLGHWWRHTIGSVFKRNSRATKKTDKKSISQFQALCTALAATIGTGNIAGVAAAIVVGGPGAVFWMWLAAFFGMMTNFSENVLGIYYRRRNRQGEWSGGAMYYLKDGLGKKKNCKWIGKILAVLFSICAILASFGIGNMGQVNKITLNIQSAFFANVDAPQMGGISVISLAIGIMLMIIAALIILGGLQRIAAVAEKIVPFMAVLYVVGALIVFFVHIRHVGEMFAAIFRFAFGVKAVGGAVAGITIKQVVTQGCKRGVFSNEAGLGSSVMVHSSSNVKEPVKQGMWGIFEVFFDTFVVCTMTAIVVLSSGFIDLETGLAVEGVNDATLVAQAFGNVFGKGGEVFVALAILLFAFTTVLGWSQYGSKAIEYLFGEKAVPVYRVVFVIMIISGAIMTSSLAWDISDTFNGMMMIPNLIGVISLCPLVAKITKNYVDRRIRKLDREPMLSFDKTIQDEAKATLGEDSE</sequence>
<feature type="transmembrane region" description="Helical" evidence="8">
    <location>
        <begin position="337"/>
        <end position="358"/>
    </location>
</feature>
<feature type="transmembrane region" description="Helical" evidence="8">
    <location>
        <begin position="165"/>
        <end position="187"/>
    </location>
</feature>
<dbReference type="PANTHER" id="PTHR30330">
    <property type="entry name" value="AGSS FAMILY TRANSPORTER, SODIUM-ALANINE"/>
    <property type="match status" value="1"/>
</dbReference>
<evidence type="ECO:0000313" key="9">
    <source>
        <dbReference type="EMBL" id="MBC8544203.1"/>
    </source>
</evidence>
<keyword evidence="10" id="KW-1185">Reference proteome</keyword>
<evidence type="ECO:0000256" key="6">
    <source>
        <dbReference type="ARBA" id="ARBA00022989"/>
    </source>
</evidence>
<name>A0A926I278_9FIRM</name>
<comment type="caution">
    <text evidence="9">The sequence shown here is derived from an EMBL/GenBank/DDBJ whole genome shotgun (WGS) entry which is preliminary data.</text>
</comment>
<evidence type="ECO:0000313" key="10">
    <source>
        <dbReference type="Proteomes" id="UP000657006"/>
    </source>
</evidence>
<dbReference type="AlphaFoldDB" id="A0A926I278"/>
<dbReference type="NCBIfam" id="TIGR00835">
    <property type="entry name" value="agcS"/>
    <property type="match status" value="1"/>
</dbReference>